<protein>
    <submittedName>
        <fullName evidence="1">Uncharacterized protein</fullName>
    </submittedName>
</protein>
<keyword evidence="2" id="KW-1185">Reference proteome</keyword>
<accession>A0ACB8R570</accession>
<proteinExistence type="predicted"/>
<evidence type="ECO:0000313" key="2">
    <source>
        <dbReference type="Proteomes" id="UP000814033"/>
    </source>
</evidence>
<comment type="caution">
    <text evidence="1">The sequence shown here is derived from an EMBL/GenBank/DDBJ whole genome shotgun (WGS) entry which is preliminary data.</text>
</comment>
<dbReference type="EMBL" id="MU276362">
    <property type="protein sequence ID" value="KAI0039065.1"/>
    <property type="molecule type" value="Genomic_DNA"/>
</dbReference>
<sequence>MRFRPGYAIDAEDIKLLTSSGANPTLITELLKTYTAGLALLHAIKPFELQEANMVIARMHNPLKDGITVQELVHSLGRCNACDQVMAHHLVGIHDCRTRRADCRDALGIAGRAHGMSKSEGGCTKEMEVWKERRYSDGCSVLTVEPVFTAKGIYGQKDEDDGWLGELFRVLWMQRDPMAVCAGLPVDIRKVVTKVINDHVWTALKEALEAARRAKWFINEYIPTAVKEAVEAETPCARLPGVVRKAIGNALYDYTADLRGVVDDIVGDASTKTDENTVWWFGWGFGAQIFIWILTMVQSLVRWIFS</sequence>
<name>A0ACB8R570_9AGAM</name>
<reference evidence="1" key="2">
    <citation type="journal article" date="2022" name="New Phytol.">
        <title>Evolutionary transition to the ectomycorrhizal habit in the genomes of a hyperdiverse lineage of mushroom-forming fungi.</title>
        <authorList>
            <person name="Looney B."/>
            <person name="Miyauchi S."/>
            <person name="Morin E."/>
            <person name="Drula E."/>
            <person name="Courty P.E."/>
            <person name="Kohler A."/>
            <person name="Kuo A."/>
            <person name="LaButti K."/>
            <person name="Pangilinan J."/>
            <person name="Lipzen A."/>
            <person name="Riley R."/>
            <person name="Andreopoulos W."/>
            <person name="He G."/>
            <person name="Johnson J."/>
            <person name="Nolan M."/>
            <person name="Tritt A."/>
            <person name="Barry K.W."/>
            <person name="Grigoriev I.V."/>
            <person name="Nagy L.G."/>
            <person name="Hibbett D."/>
            <person name="Henrissat B."/>
            <person name="Matheny P.B."/>
            <person name="Labbe J."/>
            <person name="Martin F.M."/>
        </authorList>
    </citation>
    <scope>NUCLEOTIDE SEQUENCE</scope>
    <source>
        <strain evidence="1">FP105234-sp</strain>
    </source>
</reference>
<dbReference type="Proteomes" id="UP000814033">
    <property type="component" value="Unassembled WGS sequence"/>
</dbReference>
<reference evidence="1" key="1">
    <citation type="submission" date="2021-02" db="EMBL/GenBank/DDBJ databases">
        <authorList>
            <consortium name="DOE Joint Genome Institute"/>
            <person name="Ahrendt S."/>
            <person name="Looney B.P."/>
            <person name="Miyauchi S."/>
            <person name="Morin E."/>
            <person name="Drula E."/>
            <person name="Courty P.E."/>
            <person name="Chicoki N."/>
            <person name="Fauchery L."/>
            <person name="Kohler A."/>
            <person name="Kuo A."/>
            <person name="Labutti K."/>
            <person name="Pangilinan J."/>
            <person name="Lipzen A."/>
            <person name="Riley R."/>
            <person name="Andreopoulos W."/>
            <person name="He G."/>
            <person name="Johnson J."/>
            <person name="Barry K.W."/>
            <person name="Grigoriev I.V."/>
            <person name="Nagy L."/>
            <person name="Hibbett D."/>
            <person name="Henrissat B."/>
            <person name="Matheny P.B."/>
            <person name="Labbe J."/>
            <person name="Martin F."/>
        </authorList>
    </citation>
    <scope>NUCLEOTIDE SEQUENCE</scope>
    <source>
        <strain evidence="1">FP105234-sp</strain>
    </source>
</reference>
<evidence type="ECO:0000313" key="1">
    <source>
        <dbReference type="EMBL" id="KAI0039065.1"/>
    </source>
</evidence>
<gene>
    <name evidence="1" type="ORF">FA95DRAFT_1577840</name>
</gene>
<organism evidence="1 2">
    <name type="scientific">Auriscalpium vulgare</name>
    <dbReference type="NCBI Taxonomy" id="40419"/>
    <lineage>
        <taxon>Eukaryota</taxon>
        <taxon>Fungi</taxon>
        <taxon>Dikarya</taxon>
        <taxon>Basidiomycota</taxon>
        <taxon>Agaricomycotina</taxon>
        <taxon>Agaricomycetes</taxon>
        <taxon>Russulales</taxon>
        <taxon>Auriscalpiaceae</taxon>
        <taxon>Auriscalpium</taxon>
    </lineage>
</organism>